<dbReference type="GO" id="GO:0046872">
    <property type="term" value="F:metal ion binding"/>
    <property type="evidence" value="ECO:0007669"/>
    <property type="project" value="UniProtKB-KW"/>
</dbReference>
<keyword evidence="2 7" id="KW-0479">Metal-binding</keyword>
<dbReference type="GO" id="GO:0032259">
    <property type="term" value="P:methylation"/>
    <property type="evidence" value="ECO:0007669"/>
    <property type="project" value="UniProtKB-KW"/>
</dbReference>
<dbReference type="GO" id="GO:0036396">
    <property type="term" value="C:RNA N6-methyladenosine methyltransferase complex"/>
    <property type="evidence" value="ECO:0007669"/>
    <property type="project" value="UniProtKB-ARBA"/>
</dbReference>
<dbReference type="PANTHER" id="PTHR13107">
    <property type="entry name" value="N6-ADENOSINE-METHYLTRANSFERASE NON-CATALYTIC SUBUNIT"/>
    <property type="match status" value="1"/>
</dbReference>
<evidence type="ECO:0000256" key="6">
    <source>
        <dbReference type="ARBA" id="ARBA00023242"/>
    </source>
</evidence>
<dbReference type="PROSITE" id="PS50023">
    <property type="entry name" value="LIM_DOMAIN_2"/>
    <property type="match status" value="2"/>
</dbReference>
<dbReference type="EMBL" id="LN483332">
    <property type="protein sequence ID" value="CED85413.1"/>
    <property type="molecule type" value="Genomic_DNA"/>
</dbReference>
<accession>A0A0F7SYQ4</accession>
<feature type="region of interest" description="Disordered" evidence="9">
    <location>
        <begin position="42"/>
        <end position="63"/>
    </location>
</feature>
<dbReference type="Pfam" id="PF00412">
    <property type="entry name" value="LIM"/>
    <property type="match status" value="2"/>
</dbReference>
<feature type="region of interest" description="Disordered" evidence="9">
    <location>
        <begin position="382"/>
        <end position="420"/>
    </location>
</feature>
<feature type="domain" description="LIM zinc-binding" evidence="10">
    <location>
        <begin position="722"/>
        <end position="782"/>
    </location>
</feature>
<evidence type="ECO:0000313" key="11">
    <source>
        <dbReference type="EMBL" id="CED85413.1"/>
    </source>
</evidence>
<keyword evidence="5 7" id="KW-0440">LIM domain</keyword>
<keyword evidence="11" id="KW-0489">Methyltransferase</keyword>
<dbReference type="GO" id="GO:0030695">
    <property type="term" value="F:GTPase regulator activity"/>
    <property type="evidence" value="ECO:0007669"/>
    <property type="project" value="UniProtKB-ARBA"/>
</dbReference>
<feature type="compositionally biased region" description="Low complexity" evidence="9">
    <location>
        <begin position="649"/>
        <end position="662"/>
    </location>
</feature>
<dbReference type="SUPFAM" id="SSF57716">
    <property type="entry name" value="Glucocorticoid receptor-like (DNA-binding domain)"/>
    <property type="match status" value="3"/>
</dbReference>
<dbReference type="InterPro" id="IPR045123">
    <property type="entry name" value="METTL14-like"/>
</dbReference>
<comment type="subcellular location">
    <subcellularLocation>
        <location evidence="1">Nucleus</location>
    </subcellularLocation>
</comment>
<dbReference type="FunFam" id="2.10.110.10:FF:000001">
    <property type="entry name" value="Cysteine and glycine-rich protein 1"/>
    <property type="match status" value="1"/>
</dbReference>
<dbReference type="InterPro" id="IPR001781">
    <property type="entry name" value="Znf_LIM"/>
</dbReference>
<dbReference type="AlphaFoldDB" id="A0A0F7SYQ4"/>
<comment type="similarity">
    <text evidence="8">Belongs to the MT-A70-like family.</text>
</comment>
<dbReference type="InterPro" id="IPR029063">
    <property type="entry name" value="SAM-dependent_MTases_sf"/>
</dbReference>
<dbReference type="SUPFAM" id="SSF53335">
    <property type="entry name" value="S-adenosyl-L-methionine-dependent methyltransferases"/>
    <property type="match status" value="1"/>
</dbReference>
<sequence length="787" mass="86727">MTTHKNLSTLVHIPDSSTIGKHQTLLKRVAKHRARRADLLIPSSRSLPKPISPPASTPSSKDQVDEISLVSLHVPQAKRAKYEAYYPTYSWEEETIRNDLPARYALSGEWGGNFIYGADEAERCDEYPRQKKLLHLKKEQLDHVSHPPYWLSLPLPKLSSSPRLPQTSSLNQVLLSSLAPSKFDSILIDPPPSLLWEEIVSLPIRQLSADPSFVFLWVGSGNQDGLEKGREALATWGFRRCEEIVWVKSNRCQAPGSGHDPPTSSIFVNTKEHILMGIKGTVRRATDGWYVHTNVDTDVIVWEPLQVNSSTKPPEIHTLVENFCMGTRRLDLFGTESQARPGWVVAGFDTPGIEKTISAFDRETWETAAKIDGKFVVPTTAEVENLRPKSPTRTNNRDKGAPSGTNSQQPWYSQSRTGIPNAGCIRPIDNTGIIYQPGGTASIGFFPDQPMPSNISGLPNMAMSPGDHMRMDMNMGMPGMGLDTAIGSSGMNIRMNSGSQQGFSHPLYLQQQQQQLAFPSAPFHQSLGFNPLYATSLGQGGEKITGPGRRSYHKPCLKCMSCKKRLDSHLLVEHDEEPYCKGCHVKLFGTRDLRQANHPYTTAPSPLSSPIKPASMKTPSISSAPPPFSHSYLPSTQPQPRPPLPSTPKPTSYTSYLSSRTSPVIQQTTETKLETGASLHMDSYRREFQPAKERSTASLAVSSQTNSPGMARREWRVESATDKCAGCSKAVYFAEQVVALGSKWHKGCLRCFKCSTTLPPSKVADHEGQVVCAKCHASNFGGGYAIK</sequence>
<protein>
    <submittedName>
        <fullName evidence="11">Predicted N6-adenine methylase involved in transcription regulation</fullName>
    </submittedName>
</protein>
<dbReference type="PROSITE" id="PS51143">
    <property type="entry name" value="MT_A70"/>
    <property type="match status" value="1"/>
</dbReference>
<dbReference type="CDD" id="cd09326">
    <property type="entry name" value="LIM_CRP_like"/>
    <property type="match status" value="1"/>
</dbReference>
<dbReference type="GO" id="GO:0005634">
    <property type="term" value="C:nucleus"/>
    <property type="evidence" value="ECO:0007669"/>
    <property type="project" value="UniProtKB-SubCell"/>
</dbReference>
<dbReference type="CDD" id="cd09401">
    <property type="entry name" value="LIM_TLP_like"/>
    <property type="match status" value="1"/>
</dbReference>
<evidence type="ECO:0000256" key="9">
    <source>
        <dbReference type="SAM" id="MobiDB-lite"/>
    </source>
</evidence>
<feature type="region of interest" description="Disordered" evidence="9">
    <location>
        <begin position="599"/>
        <end position="668"/>
    </location>
</feature>
<dbReference type="PROSITE" id="PS51592">
    <property type="entry name" value="SAM_MTA70L_2"/>
    <property type="match status" value="1"/>
</dbReference>
<feature type="compositionally biased region" description="Polar residues" evidence="9">
    <location>
        <begin position="403"/>
        <end position="418"/>
    </location>
</feature>
<keyword evidence="6" id="KW-0539">Nucleus</keyword>
<keyword evidence="11" id="KW-0808">Transferase</keyword>
<evidence type="ECO:0000256" key="3">
    <source>
        <dbReference type="ARBA" id="ARBA00022737"/>
    </source>
</evidence>
<evidence type="ECO:0000256" key="5">
    <source>
        <dbReference type="ARBA" id="ARBA00023038"/>
    </source>
</evidence>
<evidence type="ECO:0000256" key="7">
    <source>
        <dbReference type="PROSITE-ProRule" id="PRU00125"/>
    </source>
</evidence>
<feature type="compositionally biased region" description="Polar residues" evidence="9">
    <location>
        <begin position="599"/>
        <end position="608"/>
    </location>
</feature>
<evidence type="ECO:0000256" key="4">
    <source>
        <dbReference type="ARBA" id="ARBA00022833"/>
    </source>
</evidence>
<feature type="compositionally biased region" description="Polar residues" evidence="9">
    <location>
        <begin position="696"/>
        <end position="708"/>
    </location>
</feature>
<evidence type="ECO:0000259" key="10">
    <source>
        <dbReference type="PROSITE" id="PS50023"/>
    </source>
</evidence>
<reference evidence="11" key="1">
    <citation type="submission" date="2014-08" db="EMBL/GenBank/DDBJ databases">
        <authorList>
            <person name="Sharma Rahul"/>
            <person name="Thines Marco"/>
        </authorList>
    </citation>
    <scope>NUCLEOTIDE SEQUENCE</scope>
</reference>
<dbReference type="PANTHER" id="PTHR13107:SF0">
    <property type="entry name" value="N6-ADENOSINE-METHYLTRANSFERASE NON-CATALYTIC SUBUNIT"/>
    <property type="match status" value="1"/>
</dbReference>
<dbReference type="InterPro" id="IPR007757">
    <property type="entry name" value="MT-A70-like"/>
</dbReference>
<evidence type="ECO:0000256" key="8">
    <source>
        <dbReference type="PROSITE-ProRule" id="PRU00489"/>
    </source>
</evidence>
<evidence type="ECO:0000256" key="1">
    <source>
        <dbReference type="ARBA" id="ARBA00004123"/>
    </source>
</evidence>
<dbReference type="PROSITE" id="PS00478">
    <property type="entry name" value="LIM_DOMAIN_1"/>
    <property type="match status" value="1"/>
</dbReference>
<dbReference type="SMART" id="SM00132">
    <property type="entry name" value="LIM"/>
    <property type="match status" value="2"/>
</dbReference>
<feature type="compositionally biased region" description="Pro residues" evidence="9">
    <location>
        <begin position="637"/>
        <end position="648"/>
    </location>
</feature>
<dbReference type="Pfam" id="PF05063">
    <property type="entry name" value="MT-A70"/>
    <property type="match status" value="1"/>
</dbReference>
<dbReference type="Gene3D" id="2.10.110.10">
    <property type="entry name" value="Cysteine Rich Protein"/>
    <property type="match status" value="2"/>
</dbReference>
<organism evidence="11">
    <name type="scientific">Phaffia rhodozyma</name>
    <name type="common">Yeast</name>
    <name type="synonym">Xanthophyllomyces dendrorhous</name>
    <dbReference type="NCBI Taxonomy" id="264483"/>
    <lineage>
        <taxon>Eukaryota</taxon>
        <taxon>Fungi</taxon>
        <taxon>Dikarya</taxon>
        <taxon>Basidiomycota</taxon>
        <taxon>Agaricomycotina</taxon>
        <taxon>Tremellomycetes</taxon>
        <taxon>Cystofilobasidiales</taxon>
        <taxon>Mrakiaceae</taxon>
        <taxon>Phaffia</taxon>
    </lineage>
</organism>
<proteinExistence type="inferred from homology"/>
<keyword evidence="4 7" id="KW-0862">Zinc</keyword>
<evidence type="ECO:0000256" key="2">
    <source>
        <dbReference type="ARBA" id="ARBA00022723"/>
    </source>
</evidence>
<dbReference type="GO" id="GO:0008168">
    <property type="term" value="F:methyltransferase activity"/>
    <property type="evidence" value="ECO:0007669"/>
    <property type="project" value="UniProtKB-KW"/>
</dbReference>
<dbReference type="GO" id="GO:0003729">
    <property type="term" value="F:mRNA binding"/>
    <property type="evidence" value="ECO:0007669"/>
    <property type="project" value="TreeGrafter"/>
</dbReference>
<name>A0A0F7SYQ4_PHARH</name>
<feature type="domain" description="LIM zinc-binding" evidence="10">
    <location>
        <begin position="524"/>
        <end position="590"/>
    </location>
</feature>
<keyword evidence="3" id="KW-0677">Repeat</keyword>
<feature type="region of interest" description="Disordered" evidence="9">
    <location>
        <begin position="692"/>
        <end position="711"/>
    </location>
</feature>